<evidence type="ECO:0000313" key="2">
    <source>
        <dbReference type="Proteomes" id="UP001596957"/>
    </source>
</evidence>
<organism evidence="1 2">
    <name type="scientific">Streptomyces lutosisoli</name>
    <dbReference type="NCBI Taxonomy" id="2665721"/>
    <lineage>
        <taxon>Bacteria</taxon>
        <taxon>Bacillati</taxon>
        <taxon>Actinomycetota</taxon>
        <taxon>Actinomycetes</taxon>
        <taxon>Kitasatosporales</taxon>
        <taxon>Streptomycetaceae</taxon>
        <taxon>Streptomyces</taxon>
    </lineage>
</organism>
<gene>
    <name evidence="1" type="ORF">ACFQZP_16555</name>
</gene>
<reference evidence="2" key="1">
    <citation type="journal article" date="2019" name="Int. J. Syst. Evol. Microbiol.">
        <title>The Global Catalogue of Microorganisms (GCM) 10K type strain sequencing project: providing services to taxonomists for standard genome sequencing and annotation.</title>
        <authorList>
            <consortium name="The Broad Institute Genomics Platform"/>
            <consortium name="The Broad Institute Genome Sequencing Center for Infectious Disease"/>
            <person name="Wu L."/>
            <person name="Ma J."/>
        </authorList>
    </citation>
    <scope>NUCLEOTIDE SEQUENCE [LARGE SCALE GENOMIC DNA]</scope>
    <source>
        <strain evidence="2">CGMCC 4.7198</strain>
    </source>
</reference>
<dbReference type="EMBL" id="JBHTEC010000001">
    <property type="protein sequence ID" value="MFD0283261.1"/>
    <property type="molecule type" value="Genomic_DNA"/>
</dbReference>
<proteinExistence type="predicted"/>
<protein>
    <submittedName>
        <fullName evidence="1">Uncharacterized protein</fullName>
    </submittedName>
</protein>
<dbReference type="RefSeq" id="WP_381259971.1">
    <property type="nucleotide sequence ID" value="NZ_JBHTBI010000038.1"/>
</dbReference>
<keyword evidence="2" id="KW-1185">Reference proteome</keyword>
<accession>A0ABW2VFJ6</accession>
<dbReference type="Proteomes" id="UP001596957">
    <property type="component" value="Unassembled WGS sequence"/>
</dbReference>
<sequence length="73" mass="7960">MITRVSHIFTDSDPAGFTLALEVAYELHAPATRAPEVAVPPVPQMMGLRISAAHPHRRKVQLHRLNALSALPS</sequence>
<comment type="caution">
    <text evidence="1">The sequence shown here is derived from an EMBL/GenBank/DDBJ whole genome shotgun (WGS) entry which is preliminary data.</text>
</comment>
<evidence type="ECO:0000313" key="1">
    <source>
        <dbReference type="EMBL" id="MFD0283261.1"/>
    </source>
</evidence>
<name>A0ABW2VFJ6_9ACTN</name>